<dbReference type="PRINTS" id="PR00019">
    <property type="entry name" value="LEURICHRPT"/>
</dbReference>
<evidence type="ECO:0000256" key="15">
    <source>
        <dbReference type="SAM" id="Phobius"/>
    </source>
</evidence>
<dbReference type="SMART" id="SM00534">
    <property type="entry name" value="MUTSac"/>
    <property type="match status" value="1"/>
</dbReference>
<keyword evidence="12 15" id="KW-0472">Membrane</keyword>
<dbReference type="GO" id="GO:0030983">
    <property type="term" value="F:mismatched DNA binding"/>
    <property type="evidence" value="ECO:0007669"/>
    <property type="project" value="InterPro"/>
</dbReference>
<name>A0A2N9GQ12_FAGSY</name>
<evidence type="ECO:0000256" key="12">
    <source>
        <dbReference type="ARBA" id="ARBA00023136"/>
    </source>
</evidence>
<evidence type="ECO:0000256" key="2">
    <source>
        <dbReference type="ARBA" id="ARBA00009592"/>
    </source>
</evidence>
<dbReference type="InterPro" id="IPR027417">
    <property type="entry name" value="P-loop_NTPase"/>
</dbReference>
<organism evidence="18">
    <name type="scientific">Fagus sylvatica</name>
    <name type="common">Beechnut</name>
    <dbReference type="NCBI Taxonomy" id="28930"/>
    <lineage>
        <taxon>Eukaryota</taxon>
        <taxon>Viridiplantae</taxon>
        <taxon>Streptophyta</taxon>
        <taxon>Embryophyta</taxon>
        <taxon>Tracheophyta</taxon>
        <taxon>Spermatophyta</taxon>
        <taxon>Magnoliopsida</taxon>
        <taxon>eudicotyledons</taxon>
        <taxon>Gunneridae</taxon>
        <taxon>Pentapetalae</taxon>
        <taxon>rosids</taxon>
        <taxon>fabids</taxon>
        <taxon>Fagales</taxon>
        <taxon>Fagaceae</taxon>
        <taxon>Fagus</taxon>
    </lineage>
</organism>
<keyword evidence="8" id="KW-0547">Nucleotide-binding</keyword>
<dbReference type="SUPFAM" id="SSF52540">
    <property type="entry name" value="P-loop containing nucleoside triphosphate hydrolases"/>
    <property type="match status" value="1"/>
</dbReference>
<comment type="similarity">
    <text evidence="2">Belongs to the RLP family.</text>
</comment>
<keyword evidence="13" id="KW-0675">Receptor</keyword>
<dbReference type="InterPro" id="IPR032675">
    <property type="entry name" value="LRR_dom_sf"/>
</dbReference>
<dbReference type="PANTHER" id="PTHR48063">
    <property type="entry name" value="LRR RECEPTOR-LIKE KINASE"/>
    <property type="match status" value="1"/>
</dbReference>
<dbReference type="FunFam" id="3.80.10.10:FF:000095">
    <property type="entry name" value="LRR receptor-like serine/threonine-protein kinase GSO1"/>
    <property type="match status" value="1"/>
</dbReference>
<dbReference type="InterPro" id="IPR000432">
    <property type="entry name" value="DNA_mismatch_repair_MutS_C"/>
</dbReference>
<dbReference type="SUPFAM" id="SSF48334">
    <property type="entry name" value="DNA repair protein MutS, domain III"/>
    <property type="match status" value="1"/>
</dbReference>
<keyword evidence="11" id="KW-0238">DNA-binding</keyword>
<dbReference type="Pfam" id="PF08263">
    <property type="entry name" value="LRRNT_2"/>
    <property type="match status" value="1"/>
</dbReference>
<dbReference type="GO" id="GO:0005886">
    <property type="term" value="C:plasma membrane"/>
    <property type="evidence" value="ECO:0007669"/>
    <property type="project" value="UniProtKB-SubCell"/>
</dbReference>
<evidence type="ECO:0000256" key="3">
    <source>
        <dbReference type="ARBA" id="ARBA00022475"/>
    </source>
</evidence>
<evidence type="ECO:0000256" key="13">
    <source>
        <dbReference type="ARBA" id="ARBA00023170"/>
    </source>
</evidence>
<evidence type="ECO:0000256" key="5">
    <source>
        <dbReference type="ARBA" id="ARBA00022692"/>
    </source>
</evidence>
<evidence type="ECO:0000256" key="11">
    <source>
        <dbReference type="ARBA" id="ARBA00023125"/>
    </source>
</evidence>
<keyword evidence="3" id="KW-1003">Cell membrane</keyword>
<evidence type="ECO:0000256" key="1">
    <source>
        <dbReference type="ARBA" id="ARBA00004251"/>
    </source>
</evidence>
<evidence type="ECO:0000256" key="8">
    <source>
        <dbReference type="ARBA" id="ARBA00022741"/>
    </source>
</evidence>
<dbReference type="Gene3D" id="6.10.140.80">
    <property type="match status" value="1"/>
</dbReference>
<feature type="domain" description="DNA mismatch repair proteins mutS family" evidence="17">
    <location>
        <begin position="1484"/>
        <end position="1500"/>
    </location>
</feature>
<dbReference type="Pfam" id="PF05192">
    <property type="entry name" value="MutS_III"/>
    <property type="match status" value="1"/>
</dbReference>
<dbReference type="PROSITE" id="PS00486">
    <property type="entry name" value="DNA_MISMATCH_REPAIR_2"/>
    <property type="match status" value="1"/>
</dbReference>
<reference evidence="18" key="1">
    <citation type="submission" date="2018-02" db="EMBL/GenBank/DDBJ databases">
        <authorList>
            <person name="Cohen D.B."/>
            <person name="Kent A.D."/>
        </authorList>
    </citation>
    <scope>NUCLEOTIDE SEQUENCE</scope>
</reference>
<evidence type="ECO:0000259" key="17">
    <source>
        <dbReference type="PROSITE" id="PS00486"/>
    </source>
</evidence>
<dbReference type="SMART" id="SM00533">
    <property type="entry name" value="MUTSd"/>
    <property type="match status" value="1"/>
</dbReference>
<gene>
    <name evidence="18" type="ORF">FSB_LOCUS29206</name>
</gene>
<accession>A0A2N9GQ12</accession>
<protein>
    <recommendedName>
        <fullName evidence="17">DNA mismatch repair proteins mutS family domain-containing protein</fullName>
    </recommendedName>
</protein>
<dbReference type="InterPro" id="IPR007696">
    <property type="entry name" value="DNA_mismatch_repair_MutS_core"/>
</dbReference>
<evidence type="ECO:0000256" key="6">
    <source>
        <dbReference type="ARBA" id="ARBA00022729"/>
    </source>
</evidence>
<dbReference type="InterPro" id="IPR013210">
    <property type="entry name" value="LRR_N_plant-typ"/>
</dbReference>
<dbReference type="InterPro" id="IPR003591">
    <property type="entry name" value="Leu-rich_rpt_typical-subtyp"/>
</dbReference>
<keyword evidence="9" id="KW-0067">ATP-binding</keyword>
<dbReference type="InterPro" id="IPR046956">
    <property type="entry name" value="RLP23-like"/>
</dbReference>
<proteinExistence type="inferred from homology"/>
<keyword evidence="7" id="KW-0677">Repeat</keyword>
<dbReference type="EMBL" id="OIVN01002184">
    <property type="protein sequence ID" value="SPD01324.1"/>
    <property type="molecule type" value="Genomic_DNA"/>
</dbReference>
<dbReference type="Gene3D" id="1.10.1420.10">
    <property type="match status" value="1"/>
</dbReference>
<feature type="transmembrane region" description="Helical" evidence="15">
    <location>
        <begin position="830"/>
        <end position="852"/>
    </location>
</feature>
<feature type="chain" id="PRO_5014614780" description="DNA mismatch repair proteins mutS family domain-containing protein" evidence="16">
    <location>
        <begin position="28"/>
        <end position="1698"/>
    </location>
</feature>
<evidence type="ECO:0000256" key="16">
    <source>
        <dbReference type="SAM" id="SignalP"/>
    </source>
</evidence>
<dbReference type="InterPro" id="IPR055414">
    <property type="entry name" value="LRR_R13L4/SHOC2-like"/>
</dbReference>
<dbReference type="Gene3D" id="3.80.10.10">
    <property type="entry name" value="Ribonuclease Inhibitor"/>
    <property type="match status" value="5"/>
</dbReference>
<evidence type="ECO:0000313" key="18">
    <source>
        <dbReference type="EMBL" id="SPD01324.1"/>
    </source>
</evidence>
<dbReference type="SUPFAM" id="SSF52058">
    <property type="entry name" value="L domain-like"/>
    <property type="match status" value="3"/>
</dbReference>
<dbReference type="FunFam" id="3.80.10.10:FF:000041">
    <property type="entry name" value="LRR receptor-like serine/threonine-protein kinase ERECTA"/>
    <property type="match status" value="1"/>
</dbReference>
<dbReference type="SMART" id="SM00369">
    <property type="entry name" value="LRR_TYP"/>
    <property type="match status" value="7"/>
</dbReference>
<dbReference type="GO" id="GO:0005524">
    <property type="term" value="F:ATP binding"/>
    <property type="evidence" value="ECO:0007669"/>
    <property type="project" value="UniProtKB-KW"/>
</dbReference>
<dbReference type="InterPro" id="IPR036187">
    <property type="entry name" value="DNA_mismatch_repair_MutS_sf"/>
</dbReference>
<sequence length="1698" mass="190512">MDASLRPVTFLFLVFLIIIHPNFFCNGDSQSQIRCIQSDRNALLKFKQHLQDPSDRLASWTGDVDCCQWMGVVCHNVTGHIHQLHLRSFPPIWDELMTYEQYEDQYEAYVRSSMFGGKLNPALLDLKYLNYLDLSNNDFNYTQIPKFLGSMESLRYLNLSHAGFGGVIPHQLGNLSNLHYLNLGGGGYDLYVNNLQWLSDLPLLQHLDMSSVYSEASDWLQVTNKLPSLLELRLSDCELPFIPPTPSVNFSSLTTLDLSWNRFENTLILSWIVGLRNLVFLDLSFNSFQGPIPVVLQNMTSLRHLDLSHNNFNHSIPNWLYSFSRLEFLNLYSNNFQGTISSAIANLTSAISIDLSDNEFSGYLRDELGQFKNLHSLSLGYNSISGPIPVSLGNISSLRYLDLSKNQFNGTLPQNFGQLSKLNILGIDSNMLKGVVSEVHFSNLTRLSRLYAFGNQLTLKVSHDWIPPFQLQVLSLRSWNLGPKFPPWLCSQRHLQYLDISNTGVSDMVPPLFWNLTSQLSFLNLSHNLIYGEIENSLMILSTSAVIDLSSNHFKGPLPYISSNASVLDLSNNSFSGSISHFLCYKMNEPKNMELLNLGKNLLSGKIHGCWTKWQNLRVLNLGNNNFTGNIPASMGSLTSLESLHLHSNKLSCKLPSSLKSCKELVIIDLSENEFVGSVPSWIGHRLLSLVILNLRSNNFHGHIPKELCALTSLQILDLSHNKLSGSIPRCVKNFTAMATKNNPIQGFNSYSTGQYYGESLPLESTLLVIKGTVNEYSTILQLLQSLNASNFIGNKLCGPPLTDNCTVNGVKPNNENIGSKDTGGLEVDWFYVSMALGFVVGFWGVCGPLLLNKQWRIMYFQFLDHMGYKLKGVLSFQYCECKGLISSQWRKLNLAASKVCGSDSYSRQGIPSYFGYLERLRHLDLSFAGFGVFIPQQLKNLSQLYFLNLHGNGLYVDSLGWVSRLSSLQWASGAALQMSFNSYLTFYPVGFCFRNMLILKWSLCMLQKAAPVHAFQEATKISLEFIAALIGRQRLIEVLIGFIRASNFLHHHFLILNLENNKPVLKNSSDGSESGSLLQSMNHTLRIFGSRLLRQWVIHPLCDRNMISAHLDAVSEIVESMGSSRALQNIGGLDGEDSDITIVQPEFSYLLSSVLTNLGRSPDIQRGITRIFHQTATPSEVARARKEVQLSKEKLDCLIDLYRKKLGMRKLEFVSVSGTTHLIELPLDLKVPLSWVKVNSTKKMICYHPPEVLTALDQLSLANEKLNIACQAAWDSFLKGFSKYYAEFQAAVQALATLDCLHSLATLCRNKNYVRPDFCYDDEPVLIHICAGRHPVLDTTLQDNFVPNDTNLHADREYCQIVTGPNMGGKSCYIRQVALIAIMAQLFSSKQSGGKCGWSSCFLLPVSRVALSGRNFPLAIVLWKFALVRLGWFLCTGIISKLHVLDGIYTRMGASDSIQQGRSTFLEELSEASHILQNCTARSLVIIDELGRGTSTHDGVAIAYATLHHLLQQKRCMVLFVTHYPKIADIRTEFPGSVGAYHVSYLTSHKDMDMEDSKTDHEDVIYLCKLVTGVSERSFGFKVAQLAQLPSSCISRATVMASRLEALLSCRAGNRSKNKWLLEKLLIDNEQKVQENMLETPECFCSGGTGDLEDINNAYKEFFLNLKAAISDDDLARSFQFLNHARSIAKELISRLR</sequence>
<evidence type="ECO:0000256" key="10">
    <source>
        <dbReference type="ARBA" id="ARBA00022989"/>
    </source>
</evidence>
<feature type="signal peptide" evidence="16">
    <location>
        <begin position="1"/>
        <end position="27"/>
    </location>
</feature>
<evidence type="ECO:0000256" key="4">
    <source>
        <dbReference type="ARBA" id="ARBA00022614"/>
    </source>
</evidence>
<dbReference type="Pfam" id="PF23598">
    <property type="entry name" value="LRR_14"/>
    <property type="match status" value="1"/>
</dbReference>
<dbReference type="Pfam" id="PF00560">
    <property type="entry name" value="LRR_1"/>
    <property type="match status" value="7"/>
</dbReference>
<dbReference type="Pfam" id="PF00488">
    <property type="entry name" value="MutS_V"/>
    <property type="match status" value="2"/>
</dbReference>
<keyword evidence="10 15" id="KW-1133">Transmembrane helix</keyword>
<keyword evidence="4" id="KW-0433">Leucine-rich repeat</keyword>
<evidence type="ECO:0000256" key="9">
    <source>
        <dbReference type="ARBA" id="ARBA00022840"/>
    </source>
</evidence>
<dbReference type="GO" id="GO:0006298">
    <property type="term" value="P:mismatch repair"/>
    <property type="evidence" value="ECO:0007669"/>
    <property type="project" value="InterPro"/>
</dbReference>
<dbReference type="PANTHER" id="PTHR48063:SF98">
    <property type="entry name" value="LRR RECEPTOR-LIKE SERINE_THREONINE-PROTEIN KINASE FLS2"/>
    <property type="match status" value="1"/>
</dbReference>
<evidence type="ECO:0000256" key="7">
    <source>
        <dbReference type="ARBA" id="ARBA00022737"/>
    </source>
</evidence>
<comment type="subcellular location">
    <subcellularLocation>
        <location evidence="1">Cell membrane</location>
        <topology evidence="1">Single-pass type I membrane protein</topology>
    </subcellularLocation>
</comment>
<keyword evidence="6 16" id="KW-0732">Signal</keyword>
<keyword evidence="5 15" id="KW-0812">Transmembrane</keyword>
<evidence type="ECO:0000256" key="14">
    <source>
        <dbReference type="ARBA" id="ARBA00023180"/>
    </source>
</evidence>
<dbReference type="InterPro" id="IPR001611">
    <property type="entry name" value="Leu-rich_rpt"/>
</dbReference>
<dbReference type="Gene3D" id="3.40.50.300">
    <property type="entry name" value="P-loop containing nucleotide triphosphate hydrolases"/>
    <property type="match status" value="1"/>
</dbReference>
<keyword evidence="14" id="KW-0325">Glycoprotein</keyword>